<evidence type="ECO:0000313" key="2">
    <source>
        <dbReference type="Proteomes" id="UP000325315"/>
    </source>
</evidence>
<organism evidence="1 2">
    <name type="scientific">Gossypium australe</name>
    <dbReference type="NCBI Taxonomy" id="47621"/>
    <lineage>
        <taxon>Eukaryota</taxon>
        <taxon>Viridiplantae</taxon>
        <taxon>Streptophyta</taxon>
        <taxon>Embryophyta</taxon>
        <taxon>Tracheophyta</taxon>
        <taxon>Spermatophyta</taxon>
        <taxon>Magnoliopsida</taxon>
        <taxon>eudicotyledons</taxon>
        <taxon>Gunneridae</taxon>
        <taxon>Pentapetalae</taxon>
        <taxon>rosids</taxon>
        <taxon>malvids</taxon>
        <taxon>Malvales</taxon>
        <taxon>Malvaceae</taxon>
        <taxon>Malvoideae</taxon>
        <taxon>Gossypium</taxon>
    </lineage>
</organism>
<dbReference type="Proteomes" id="UP000325315">
    <property type="component" value="Unassembled WGS sequence"/>
</dbReference>
<name>A0A5B6WZ26_9ROSI</name>
<dbReference type="AlphaFoldDB" id="A0A5B6WZ26"/>
<proteinExistence type="predicted"/>
<gene>
    <name evidence="1" type="ORF">EPI10_029995</name>
</gene>
<accession>A0A5B6WZ26</accession>
<sequence length="106" mass="11833">MTLPAHFRVLFGDWYADIVLYLSPARKSQIDIALHVLKMLKAAKPLGLVGLHDPSFPGDSLSLQVMKFVNVHNQGAEASWMLNLSSISQPIDTSRSCHFRSFLPQI</sequence>
<protein>
    <submittedName>
        <fullName evidence="1">E3 ubiquitin-protein ligase MIEL1-like</fullName>
    </submittedName>
</protein>
<dbReference type="OrthoDB" id="411372at2759"/>
<dbReference type="EMBL" id="SMMG02000001">
    <property type="protein sequence ID" value="KAA3486035.1"/>
    <property type="molecule type" value="Genomic_DNA"/>
</dbReference>
<comment type="caution">
    <text evidence="1">The sequence shown here is derived from an EMBL/GenBank/DDBJ whole genome shotgun (WGS) entry which is preliminary data.</text>
</comment>
<evidence type="ECO:0000313" key="1">
    <source>
        <dbReference type="EMBL" id="KAA3486035.1"/>
    </source>
</evidence>
<reference evidence="2" key="1">
    <citation type="journal article" date="2019" name="Plant Biotechnol. J.">
        <title>Genome sequencing of the Australian wild diploid species Gossypium australe highlights disease resistance and delayed gland morphogenesis.</title>
        <authorList>
            <person name="Cai Y."/>
            <person name="Cai X."/>
            <person name="Wang Q."/>
            <person name="Wang P."/>
            <person name="Zhang Y."/>
            <person name="Cai C."/>
            <person name="Xu Y."/>
            <person name="Wang K."/>
            <person name="Zhou Z."/>
            <person name="Wang C."/>
            <person name="Geng S."/>
            <person name="Li B."/>
            <person name="Dong Q."/>
            <person name="Hou Y."/>
            <person name="Wang H."/>
            <person name="Ai P."/>
            <person name="Liu Z."/>
            <person name="Yi F."/>
            <person name="Sun M."/>
            <person name="An G."/>
            <person name="Cheng J."/>
            <person name="Zhang Y."/>
            <person name="Shi Q."/>
            <person name="Xie Y."/>
            <person name="Shi X."/>
            <person name="Chang Y."/>
            <person name="Huang F."/>
            <person name="Chen Y."/>
            <person name="Hong S."/>
            <person name="Mi L."/>
            <person name="Sun Q."/>
            <person name="Zhang L."/>
            <person name="Zhou B."/>
            <person name="Peng R."/>
            <person name="Zhang X."/>
            <person name="Liu F."/>
        </authorList>
    </citation>
    <scope>NUCLEOTIDE SEQUENCE [LARGE SCALE GENOMIC DNA]</scope>
    <source>
        <strain evidence="2">cv. PA1801</strain>
    </source>
</reference>
<keyword evidence="2" id="KW-1185">Reference proteome</keyword>